<dbReference type="Proteomes" id="UP000784294">
    <property type="component" value="Unassembled WGS sequence"/>
</dbReference>
<sequence length="104" mass="11864">MQLFGSPSLLAIICNCLRLRSRRRKLCREADETSSLERLSAHLTEKMLLVERSPLSLATHARQQVRAHLRPCRLAAPPVTFALTCYCLHVFDPVIDEIRGRHDS</sequence>
<evidence type="ECO:0000313" key="2">
    <source>
        <dbReference type="Proteomes" id="UP000784294"/>
    </source>
</evidence>
<accession>A0A448WZY4</accession>
<proteinExistence type="predicted"/>
<gene>
    <name evidence="1" type="ORF">PXEA_LOCUS17816</name>
</gene>
<protein>
    <submittedName>
        <fullName evidence="1">Uncharacterized protein</fullName>
    </submittedName>
</protein>
<dbReference type="AlphaFoldDB" id="A0A448WZY4"/>
<keyword evidence="2" id="KW-1185">Reference proteome</keyword>
<name>A0A448WZY4_9PLAT</name>
<dbReference type="EMBL" id="CAAALY010067462">
    <property type="protein sequence ID" value="VEL24376.1"/>
    <property type="molecule type" value="Genomic_DNA"/>
</dbReference>
<evidence type="ECO:0000313" key="1">
    <source>
        <dbReference type="EMBL" id="VEL24376.1"/>
    </source>
</evidence>
<comment type="caution">
    <text evidence="1">The sequence shown here is derived from an EMBL/GenBank/DDBJ whole genome shotgun (WGS) entry which is preliminary data.</text>
</comment>
<reference evidence="1" key="1">
    <citation type="submission" date="2018-11" db="EMBL/GenBank/DDBJ databases">
        <authorList>
            <consortium name="Pathogen Informatics"/>
        </authorList>
    </citation>
    <scope>NUCLEOTIDE SEQUENCE</scope>
</reference>
<organism evidence="1 2">
    <name type="scientific">Protopolystoma xenopodis</name>
    <dbReference type="NCBI Taxonomy" id="117903"/>
    <lineage>
        <taxon>Eukaryota</taxon>
        <taxon>Metazoa</taxon>
        <taxon>Spiralia</taxon>
        <taxon>Lophotrochozoa</taxon>
        <taxon>Platyhelminthes</taxon>
        <taxon>Monogenea</taxon>
        <taxon>Polyopisthocotylea</taxon>
        <taxon>Polystomatidea</taxon>
        <taxon>Polystomatidae</taxon>
        <taxon>Protopolystoma</taxon>
    </lineage>
</organism>